<feature type="transmembrane region" description="Helical" evidence="1">
    <location>
        <begin position="127"/>
        <end position="145"/>
    </location>
</feature>
<evidence type="ECO:0000313" key="2">
    <source>
        <dbReference type="EMBL" id="ARJ42641.1"/>
    </source>
</evidence>
<evidence type="ECO:0000313" key="3">
    <source>
        <dbReference type="Proteomes" id="UP000192900"/>
    </source>
</evidence>
<sequence length="213" mass="23652">MDSAKKLAKRMLKSLEIDDTGLLASVAHGMLTFPVSMYYLGHDFLDTANRNSNFDDRVRMANLLKRGMSVNQEVQRLVNAIINDFITKVNMDNVQGIAKNFTGVMAGKFIFAELTGIKLGAAISSRIMASFAAGLVIGSVMTIGAETSRAIYTARKLENQHPALYYKLRSMGDLDLFYFLVEDKVKPFLDACSMADINRNAFNEVCKYFFGGL</sequence>
<evidence type="ECO:0000256" key="1">
    <source>
        <dbReference type="SAM" id="Phobius"/>
    </source>
</evidence>
<keyword evidence="1" id="KW-0812">Transmembrane</keyword>
<dbReference type="STRING" id="1891675.B1H58_11790"/>
<accession>A0A1W6B6D2</accession>
<dbReference type="RefSeq" id="WP_085070495.1">
    <property type="nucleotide sequence ID" value="NZ_CP019706.1"/>
</dbReference>
<dbReference type="KEGG" id="palh:B1H58_11790"/>
<dbReference type="AlphaFoldDB" id="A0A1W6B6D2"/>
<gene>
    <name evidence="2" type="ORF">B1H58_11790</name>
</gene>
<feature type="transmembrane region" description="Helical" evidence="1">
    <location>
        <begin position="21"/>
        <end position="40"/>
    </location>
</feature>
<proteinExistence type="predicted"/>
<dbReference type="EMBL" id="CP019706">
    <property type="protein sequence ID" value="ARJ42641.1"/>
    <property type="molecule type" value="Genomic_DNA"/>
</dbReference>
<reference evidence="2 3" key="1">
    <citation type="submission" date="2017-02" db="EMBL/GenBank/DDBJ databases">
        <title>Complete genome sequence of the drought resistance-promoting endophyte Pantoea alhagi LTYR-11Z.</title>
        <authorList>
            <person name="Zhang L."/>
        </authorList>
    </citation>
    <scope>NUCLEOTIDE SEQUENCE [LARGE SCALE GENOMIC DNA]</scope>
    <source>
        <strain evidence="2 3">LTYR-11Z</strain>
    </source>
</reference>
<keyword evidence="1" id="KW-1133">Transmembrane helix</keyword>
<dbReference type="Proteomes" id="UP000192900">
    <property type="component" value="Chromosome"/>
</dbReference>
<name>A0A1W6B6D2_9GAMM</name>
<organism evidence="2 3">
    <name type="scientific">Pantoea alhagi</name>
    <dbReference type="NCBI Taxonomy" id="1891675"/>
    <lineage>
        <taxon>Bacteria</taxon>
        <taxon>Pseudomonadati</taxon>
        <taxon>Pseudomonadota</taxon>
        <taxon>Gammaproteobacteria</taxon>
        <taxon>Enterobacterales</taxon>
        <taxon>Erwiniaceae</taxon>
        <taxon>Pantoea</taxon>
    </lineage>
</organism>
<keyword evidence="1" id="KW-0472">Membrane</keyword>
<protein>
    <submittedName>
        <fullName evidence="2">Uncharacterized protein</fullName>
    </submittedName>
</protein>
<dbReference type="OrthoDB" id="6614981at2"/>
<keyword evidence="3" id="KW-1185">Reference proteome</keyword>